<reference evidence="4 5" key="1">
    <citation type="submission" date="2018-10" db="EMBL/GenBank/DDBJ databases">
        <title>Genome Sequence of Cohnella sp.</title>
        <authorList>
            <person name="Srinivasan S."/>
            <person name="Kim M.K."/>
        </authorList>
    </citation>
    <scope>NUCLEOTIDE SEQUENCE [LARGE SCALE GENOMIC DNA]</scope>
    <source>
        <strain evidence="4 5">18JY8-7</strain>
    </source>
</reference>
<evidence type="ECO:0000313" key="5">
    <source>
        <dbReference type="Proteomes" id="UP000269097"/>
    </source>
</evidence>
<evidence type="ECO:0000256" key="2">
    <source>
        <dbReference type="ARBA" id="ARBA00006479"/>
    </source>
</evidence>
<dbReference type="PANTHER" id="PTHR18964:SF149">
    <property type="entry name" value="BIFUNCTIONAL UDP-N-ACETYLGLUCOSAMINE 2-EPIMERASE_N-ACETYLMANNOSAMINE KINASE"/>
    <property type="match status" value="1"/>
</dbReference>
<accession>A0A3G3JVD4</accession>
<dbReference type="InterPro" id="IPR036388">
    <property type="entry name" value="WH-like_DNA-bd_sf"/>
</dbReference>
<dbReference type="AlphaFoldDB" id="A0A3G3JVD4"/>
<dbReference type="Gene3D" id="1.10.10.10">
    <property type="entry name" value="Winged helix-like DNA-binding domain superfamily/Winged helix DNA-binding domain"/>
    <property type="match status" value="1"/>
</dbReference>
<dbReference type="EMBL" id="CP033433">
    <property type="protein sequence ID" value="AYQ72186.1"/>
    <property type="molecule type" value="Genomic_DNA"/>
</dbReference>
<dbReference type="KEGG" id="coh:EAV92_06145"/>
<evidence type="ECO:0000256" key="3">
    <source>
        <dbReference type="ARBA" id="ARBA00022629"/>
    </source>
</evidence>
<comment type="function">
    <text evidence="1">Transcriptional repressor of xylose-utilizing enzymes.</text>
</comment>
<proteinExistence type="inferred from homology"/>
<gene>
    <name evidence="4" type="ORF">EAV92_06145</name>
</gene>
<dbReference type="Proteomes" id="UP000269097">
    <property type="component" value="Chromosome"/>
</dbReference>
<dbReference type="InterPro" id="IPR043129">
    <property type="entry name" value="ATPase_NBD"/>
</dbReference>
<sequence>MIDTKGKNIRHVKNLNRNIVLAFIRNQGPITKVEVAARTHLSFTAINNIVDELIQENLIMEAGYDISSGGRKPILLDVNPDGLYTVGIHLSASAIKAAVINFKGSPVVQEESKLGDPSDREALIHCIVQAVQSILDASGIPKEKFAGIGFASPGPLDPNKGTILSPPNIPGLAYVPIRDILEERFGMQVLIEKDANVMALSELWYGAAQGLNSIIYVDADVGIGSGIIFNRKIYQGFPYGAGEIGHGTIELDGPKCNCGNYGCLEAVASGMAIVRRAGEEIRRGVSSELSPLYLEREDSVDLFAIIRAARREDALAVNLLKESARYVGIALANVINMITPESIVIGGYLVNEYPPYFDQLKEVALPRCFASFHKDSMLQSSSLKHQAGVIGAGTLGLERFLSSGF</sequence>
<dbReference type="SUPFAM" id="SSF46785">
    <property type="entry name" value="Winged helix' DNA-binding domain"/>
    <property type="match status" value="1"/>
</dbReference>
<keyword evidence="3" id="KW-0859">Xylose metabolism</keyword>
<name>A0A3G3JVD4_9BACL</name>
<protein>
    <submittedName>
        <fullName evidence="4">ROK family transcriptional regulator</fullName>
    </submittedName>
</protein>
<keyword evidence="5" id="KW-1185">Reference proteome</keyword>
<dbReference type="InterPro" id="IPR036390">
    <property type="entry name" value="WH_DNA-bd_sf"/>
</dbReference>
<dbReference type="Pfam" id="PF00480">
    <property type="entry name" value="ROK"/>
    <property type="match status" value="1"/>
</dbReference>
<dbReference type="InterPro" id="IPR000600">
    <property type="entry name" value="ROK"/>
</dbReference>
<organism evidence="4 5">
    <name type="scientific">Cohnella candidum</name>
    <dbReference type="NCBI Taxonomy" id="2674991"/>
    <lineage>
        <taxon>Bacteria</taxon>
        <taxon>Bacillati</taxon>
        <taxon>Bacillota</taxon>
        <taxon>Bacilli</taxon>
        <taxon>Bacillales</taxon>
        <taxon>Paenibacillaceae</taxon>
        <taxon>Cohnella</taxon>
    </lineage>
</organism>
<dbReference type="GO" id="GO:0042732">
    <property type="term" value="P:D-xylose metabolic process"/>
    <property type="evidence" value="ECO:0007669"/>
    <property type="project" value="UniProtKB-KW"/>
</dbReference>
<keyword evidence="3" id="KW-0119">Carbohydrate metabolism</keyword>
<evidence type="ECO:0000313" key="4">
    <source>
        <dbReference type="EMBL" id="AYQ72186.1"/>
    </source>
</evidence>
<dbReference type="PANTHER" id="PTHR18964">
    <property type="entry name" value="ROK (REPRESSOR, ORF, KINASE) FAMILY"/>
    <property type="match status" value="1"/>
</dbReference>
<evidence type="ECO:0000256" key="1">
    <source>
        <dbReference type="ARBA" id="ARBA00002486"/>
    </source>
</evidence>
<dbReference type="SUPFAM" id="SSF53067">
    <property type="entry name" value="Actin-like ATPase domain"/>
    <property type="match status" value="1"/>
</dbReference>
<dbReference type="Gene3D" id="3.30.420.40">
    <property type="match status" value="2"/>
</dbReference>
<comment type="similarity">
    <text evidence="2">Belongs to the ROK (NagC/XylR) family.</text>
</comment>
<dbReference type="RefSeq" id="WP_123040246.1">
    <property type="nucleotide sequence ID" value="NZ_CP033433.1"/>
</dbReference>